<proteinExistence type="predicted"/>
<dbReference type="SUPFAM" id="SSF53597">
    <property type="entry name" value="Dihydrofolate reductase-like"/>
    <property type="match status" value="1"/>
</dbReference>
<accession>A0A645I063</accession>
<name>A0A645I063_9ZZZZ</name>
<dbReference type="Gene3D" id="3.40.430.10">
    <property type="entry name" value="Dihydrofolate Reductase, subunit A"/>
    <property type="match status" value="1"/>
</dbReference>
<dbReference type="AlphaFoldDB" id="A0A645I063"/>
<dbReference type="InterPro" id="IPR024072">
    <property type="entry name" value="DHFR-like_dom_sf"/>
</dbReference>
<dbReference type="Pfam" id="PF01872">
    <property type="entry name" value="RibD_C"/>
    <property type="match status" value="1"/>
</dbReference>
<reference evidence="2" key="1">
    <citation type="submission" date="2019-08" db="EMBL/GenBank/DDBJ databases">
        <authorList>
            <person name="Kucharzyk K."/>
            <person name="Murdoch R.W."/>
            <person name="Higgins S."/>
            <person name="Loffler F."/>
        </authorList>
    </citation>
    <scope>NUCLEOTIDE SEQUENCE</scope>
</reference>
<gene>
    <name evidence="2" type="ORF">SDC9_191693</name>
</gene>
<feature type="domain" description="Bacterial bifunctional deaminase-reductase C-terminal" evidence="1">
    <location>
        <begin position="1"/>
        <end position="69"/>
    </location>
</feature>
<dbReference type="GO" id="GO:0009231">
    <property type="term" value="P:riboflavin biosynthetic process"/>
    <property type="evidence" value="ECO:0007669"/>
    <property type="project" value="InterPro"/>
</dbReference>
<dbReference type="GO" id="GO:0008703">
    <property type="term" value="F:5-amino-6-(5-phosphoribosylamino)uracil reductase activity"/>
    <property type="evidence" value="ECO:0007669"/>
    <property type="project" value="InterPro"/>
</dbReference>
<evidence type="ECO:0000313" key="2">
    <source>
        <dbReference type="EMBL" id="MPN44132.1"/>
    </source>
</evidence>
<comment type="caution">
    <text evidence="2">The sequence shown here is derived from an EMBL/GenBank/DDBJ whole genome shotgun (WGS) entry which is preliminary data.</text>
</comment>
<evidence type="ECO:0000259" key="1">
    <source>
        <dbReference type="Pfam" id="PF01872"/>
    </source>
</evidence>
<dbReference type="EMBL" id="VSSQ01103012">
    <property type="protein sequence ID" value="MPN44132.1"/>
    <property type="molecule type" value="Genomic_DNA"/>
</dbReference>
<sequence>MSVLIEAGAKLNGEAISIGLVDKIYHFIAPKIIADNNEINAFEGRNINEISESIIFQVKETKKIGEDILIISYKRQ</sequence>
<protein>
    <recommendedName>
        <fullName evidence="1">Bacterial bifunctional deaminase-reductase C-terminal domain-containing protein</fullName>
    </recommendedName>
</protein>
<organism evidence="2">
    <name type="scientific">bioreactor metagenome</name>
    <dbReference type="NCBI Taxonomy" id="1076179"/>
    <lineage>
        <taxon>unclassified sequences</taxon>
        <taxon>metagenomes</taxon>
        <taxon>ecological metagenomes</taxon>
    </lineage>
</organism>
<dbReference type="InterPro" id="IPR002734">
    <property type="entry name" value="RibDG_C"/>
</dbReference>